<evidence type="ECO:0000256" key="1">
    <source>
        <dbReference type="SAM" id="MobiDB-lite"/>
    </source>
</evidence>
<keyword evidence="4" id="KW-1185">Reference proteome</keyword>
<dbReference type="PANTHER" id="PTHR35497">
    <property type="entry name" value="ACYL-UDP-N-ACETYLGLUCOSAMINE O-ACYLTRANSFERASE"/>
    <property type="match status" value="1"/>
</dbReference>
<dbReference type="Pfam" id="PF12874">
    <property type="entry name" value="zf-met"/>
    <property type="match status" value="1"/>
</dbReference>
<sequence length="479" mass="53229">MGGKELAVVNNTRPLNLREISARATLREIRLQGHVYVELRQVGKRSIFFCTLCQTQCFNDSVLNDHLNGNLHSRRYAAAEVTLFGPNPWPFSDGVLFFSTSTDNDINGHEATSNFTGKSSSGGEVANGCKKDTTCVRGHDKASKRNGKNSCRFIPGVLFKAAIRNIKAKFLGYGHIGAKVCETADGHRDMTRIWCAWLGQDSSTDCQGLLSSPKCDFAIMSFSYTYDLGRKVAIDEAHDSFSPGSFFEIDELGHRRKKKRKSFSDPEDSSDSKADRLSGCSGDASGQLHASRLISNKFTRKELRKQKSLTAERTCDICGQLMLLGKDVSTLLNCKTGKLACSSRNTNGAFHLFHTSCLIHWILLCESAMWSGQSTNGKATTRGRKSKQAQKNSIAKFCPECQGTGIHIEGDELEKPRCPLSEVFLHKLKVIEANKAWMKKPEDLKKCSTGLHFSSDSDKIYIQEKVVPLKLLHFYRADE</sequence>
<dbReference type="OrthoDB" id="415696at2759"/>
<evidence type="ECO:0000259" key="2">
    <source>
        <dbReference type="PROSITE" id="PS00028"/>
    </source>
</evidence>
<dbReference type="AlphaFoldDB" id="A0A5P1E3I7"/>
<dbReference type="InterPro" id="IPR013087">
    <property type="entry name" value="Znf_C2H2_type"/>
</dbReference>
<feature type="region of interest" description="Disordered" evidence="1">
    <location>
        <begin position="258"/>
        <end position="285"/>
    </location>
</feature>
<reference evidence="4" key="1">
    <citation type="journal article" date="2017" name="Nat. Commun.">
        <title>The asparagus genome sheds light on the origin and evolution of a young Y chromosome.</title>
        <authorList>
            <person name="Harkess A."/>
            <person name="Zhou J."/>
            <person name="Xu C."/>
            <person name="Bowers J.E."/>
            <person name="Van der Hulst R."/>
            <person name="Ayyampalayam S."/>
            <person name="Mercati F."/>
            <person name="Riccardi P."/>
            <person name="McKain M.R."/>
            <person name="Kakrana A."/>
            <person name="Tang H."/>
            <person name="Ray J."/>
            <person name="Groenendijk J."/>
            <person name="Arikit S."/>
            <person name="Mathioni S.M."/>
            <person name="Nakano M."/>
            <person name="Shan H."/>
            <person name="Telgmann-Rauber A."/>
            <person name="Kanno A."/>
            <person name="Yue Z."/>
            <person name="Chen H."/>
            <person name="Li W."/>
            <person name="Chen Y."/>
            <person name="Xu X."/>
            <person name="Zhang Y."/>
            <person name="Luo S."/>
            <person name="Chen H."/>
            <person name="Gao J."/>
            <person name="Mao Z."/>
            <person name="Pires J.C."/>
            <person name="Luo M."/>
            <person name="Kudrna D."/>
            <person name="Wing R.A."/>
            <person name="Meyers B.C."/>
            <person name="Yi K."/>
            <person name="Kong H."/>
            <person name="Lavrijsen P."/>
            <person name="Sunseri F."/>
            <person name="Falavigna A."/>
            <person name="Ye Y."/>
            <person name="Leebens-Mack J.H."/>
            <person name="Chen G."/>
        </authorList>
    </citation>
    <scope>NUCLEOTIDE SEQUENCE [LARGE SCALE GENOMIC DNA]</scope>
    <source>
        <strain evidence="4">cv. DH0086</strain>
    </source>
</reference>
<dbReference type="Proteomes" id="UP000243459">
    <property type="component" value="Chromosome 10"/>
</dbReference>
<gene>
    <name evidence="3" type="ORF">A4U43_C10F16490</name>
</gene>
<evidence type="ECO:0000313" key="4">
    <source>
        <dbReference type="Proteomes" id="UP000243459"/>
    </source>
</evidence>
<name>A0A5P1E3I7_ASPOF</name>
<feature type="domain" description="C2H2-type" evidence="2">
    <location>
        <begin position="50"/>
        <end position="72"/>
    </location>
</feature>
<evidence type="ECO:0000313" key="3">
    <source>
        <dbReference type="EMBL" id="ONK57088.1"/>
    </source>
</evidence>
<protein>
    <recommendedName>
        <fullName evidence="2">C2H2-type domain-containing protein</fullName>
    </recommendedName>
</protein>
<organism evidence="3 4">
    <name type="scientific">Asparagus officinalis</name>
    <name type="common">Garden asparagus</name>
    <dbReference type="NCBI Taxonomy" id="4686"/>
    <lineage>
        <taxon>Eukaryota</taxon>
        <taxon>Viridiplantae</taxon>
        <taxon>Streptophyta</taxon>
        <taxon>Embryophyta</taxon>
        <taxon>Tracheophyta</taxon>
        <taxon>Spermatophyta</taxon>
        <taxon>Magnoliopsida</taxon>
        <taxon>Liliopsida</taxon>
        <taxon>Asparagales</taxon>
        <taxon>Asparagaceae</taxon>
        <taxon>Asparagoideae</taxon>
        <taxon>Asparagus</taxon>
    </lineage>
</organism>
<dbReference type="InterPro" id="IPR036236">
    <property type="entry name" value="Znf_C2H2_sf"/>
</dbReference>
<dbReference type="PROSITE" id="PS00028">
    <property type="entry name" value="ZINC_FINGER_C2H2_1"/>
    <property type="match status" value="1"/>
</dbReference>
<dbReference type="EMBL" id="CM007390">
    <property type="protein sequence ID" value="ONK57088.1"/>
    <property type="molecule type" value="Genomic_DNA"/>
</dbReference>
<dbReference type="OMA" id="LCNQYDS"/>
<proteinExistence type="predicted"/>
<dbReference type="PANTHER" id="PTHR35497:SF1">
    <property type="entry name" value="ACYL-UDP-N-ACETYLGLUCOSAMINE O-ACYLTRANSFERASE"/>
    <property type="match status" value="1"/>
</dbReference>
<dbReference type="Gramene" id="ONK57088">
    <property type="protein sequence ID" value="ONK57088"/>
    <property type="gene ID" value="A4U43_C10F16490"/>
</dbReference>
<dbReference type="SUPFAM" id="SSF57667">
    <property type="entry name" value="beta-beta-alpha zinc fingers"/>
    <property type="match status" value="1"/>
</dbReference>
<accession>A0A5P1E3I7</accession>